<evidence type="ECO:0000313" key="2">
    <source>
        <dbReference type="EMBL" id="GFY66000.1"/>
    </source>
</evidence>
<evidence type="ECO:0000256" key="1">
    <source>
        <dbReference type="SAM" id="Phobius"/>
    </source>
</evidence>
<keyword evidence="1" id="KW-0472">Membrane</keyword>
<comment type="caution">
    <text evidence="2">The sequence shown here is derived from an EMBL/GenBank/DDBJ whole genome shotgun (WGS) entry which is preliminary data.</text>
</comment>
<reference evidence="2" key="1">
    <citation type="submission" date="2020-08" db="EMBL/GenBank/DDBJ databases">
        <title>Multicomponent nature underlies the extraordinary mechanical properties of spider dragline silk.</title>
        <authorList>
            <person name="Kono N."/>
            <person name="Nakamura H."/>
            <person name="Mori M."/>
            <person name="Yoshida Y."/>
            <person name="Ohtoshi R."/>
            <person name="Malay A.D."/>
            <person name="Moran D.A.P."/>
            <person name="Tomita M."/>
            <person name="Numata K."/>
            <person name="Arakawa K."/>
        </authorList>
    </citation>
    <scope>NUCLEOTIDE SEQUENCE</scope>
</reference>
<gene>
    <name evidence="2" type="ORF">TNIN_258521</name>
</gene>
<accession>A0A8X6Y7Z7</accession>
<sequence length="170" mass="19033">MPVPKQHFPECGILQLEMTNFTFAGLLPTVIFWSMFSPIRLFPPKACSIFKTVFPTTLVASRLEGGSGMTTSRRAGALEVDTQQAQLCEGMWLRTKAWLGMAIGRRVITQDVNLSLSTFFVKGMLEFFGQYPLRCFGVRDVDQTIKSFTMIADQVNANAQPLSSDEDRTH</sequence>
<keyword evidence="1" id="KW-0812">Transmembrane</keyword>
<feature type="transmembrane region" description="Helical" evidence="1">
    <location>
        <begin position="20"/>
        <end position="42"/>
    </location>
</feature>
<keyword evidence="3" id="KW-1185">Reference proteome</keyword>
<dbReference type="EMBL" id="BMAV01015800">
    <property type="protein sequence ID" value="GFY66000.1"/>
    <property type="molecule type" value="Genomic_DNA"/>
</dbReference>
<protein>
    <submittedName>
        <fullName evidence="2">Uncharacterized protein</fullName>
    </submittedName>
</protein>
<name>A0A8X6Y7Z7_9ARAC</name>
<dbReference type="Proteomes" id="UP000886998">
    <property type="component" value="Unassembled WGS sequence"/>
</dbReference>
<proteinExistence type="predicted"/>
<dbReference type="AlphaFoldDB" id="A0A8X6Y7Z7"/>
<keyword evidence="1" id="KW-1133">Transmembrane helix</keyword>
<organism evidence="2 3">
    <name type="scientific">Trichonephila inaurata madagascariensis</name>
    <dbReference type="NCBI Taxonomy" id="2747483"/>
    <lineage>
        <taxon>Eukaryota</taxon>
        <taxon>Metazoa</taxon>
        <taxon>Ecdysozoa</taxon>
        <taxon>Arthropoda</taxon>
        <taxon>Chelicerata</taxon>
        <taxon>Arachnida</taxon>
        <taxon>Araneae</taxon>
        <taxon>Araneomorphae</taxon>
        <taxon>Entelegynae</taxon>
        <taxon>Araneoidea</taxon>
        <taxon>Nephilidae</taxon>
        <taxon>Trichonephila</taxon>
        <taxon>Trichonephila inaurata</taxon>
    </lineage>
</organism>
<evidence type="ECO:0000313" key="3">
    <source>
        <dbReference type="Proteomes" id="UP000886998"/>
    </source>
</evidence>